<proteinExistence type="predicted"/>
<dbReference type="AlphaFoldDB" id="A0A5C4LDK3"/>
<organism evidence="3 4">
    <name type="scientific">Methylobacterium terricola</name>
    <dbReference type="NCBI Taxonomy" id="2583531"/>
    <lineage>
        <taxon>Bacteria</taxon>
        <taxon>Pseudomonadati</taxon>
        <taxon>Pseudomonadota</taxon>
        <taxon>Alphaproteobacteria</taxon>
        <taxon>Hyphomicrobiales</taxon>
        <taxon>Methylobacteriaceae</taxon>
        <taxon>Methylobacterium</taxon>
    </lineage>
</organism>
<dbReference type="RefSeq" id="WP_139037134.1">
    <property type="nucleotide sequence ID" value="NZ_VDDA01000008.1"/>
</dbReference>
<dbReference type="PANTHER" id="PTHR34075:SF5">
    <property type="entry name" value="BLR3430 PROTEIN"/>
    <property type="match status" value="1"/>
</dbReference>
<evidence type="ECO:0000259" key="2">
    <source>
        <dbReference type="Pfam" id="PF12172"/>
    </source>
</evidence>
<dbReference type="EMBL" id="VDDA01000008">
    <property type="protein sequence ID" value="TNC11614.1"/>
    <property type="molecule type" value="Genomic_DNA"/>
</dbReference>
<dbReference type="Proteomes" id="UP000305267">
    <property type="component" value="Unassembled WGS sequence"/>
</dbReference>
<protein>
    <submittedName>
        <fullName evidence="3">DNA-binding protein</fullName>
    </submittedName>
</protein>
<dbReference type="Pfam" id="PF12172">
    <property type="entry name" value="zf-ChsH2"/>
    <property type="match status" value="1"/>
</dbReference>
<sequence length="135" mass="14562">MVRIDSRDGLWPDPPESPESAAFVAAAREGRFLLRRCLACGKAHWYPRARCPFCLGETGWEEASGRGTVYSYTVLAREAPPRALAYVALEEGPIMLTSLVSCDASSLAIGQAVTLVFERSQNGMPVPCFRPAAGG</sequence>
<evidence type="ECO:0000259" key="1">
    <source>
        <dbReference type="Pfam" id="PF01796"/>
    </source>
</evidence>
<keyword evidence="3" id="KW-0238">DNA-binding</keyword>
<dbReference type="InterPro" id="IPR002878">
    <property type="entry name" value="ChsH2_C"/>
</dbReference>
<comment type="caution">
    <text evidence="3">The sequence shown here is derived from an EMBL/GenBank/DDBJ whole genome shotgun (WGS) entry which is preliminary data.</text>
</comment>
<dbReference type="InterPro" id="IPR022002">
    <property type="entry name" value="ChsH2_Znr"/>
</dbReference>
<dbReference type="OrthoDB" id="7595207at2"/>
<dbReference type="Gene3D" id="6.10.30.10">
    <property type="match status" value="1"/>
</dbReference>
<dbReference type="Pfam" id="PF01796">
    <property type="entry name" value="OB_ChsH2_C"/>
    <property type="match status" value="1"/>
</dbReference>
<dbReference type="InterPro" id="IPR052513">
    <property type="entry name" value="Thioester_dehydratase-like"/>
</dbReference>
<dbReference type="PANTHER" id="PTHR34075">
    <property type="entry name" value="BLR3430 PROTEIN"/>
    <property type="match status" value="1"/>
</dbReference>
<feature type="domain" description="ChsH2 C-terminal OB-fold" evidence="1">
    <location>
        <begin position="60"/>
        <end position="118"/>
    </location>
</feature>
<gene>
    <name evidence="3" type="ORF">FF100_18365</name>
</gene>
<evidence type="ECO:0000313" key="4">
    <source>
        <dbReference type="Proteomes" id="UP000305267"/>
    </source>
</evidence>
<feature type="domain" description="ChsH2 rubredoxin-like zinc ribbon" evidence="2">
    <location>
        <begin position="25"/>
        <end position="57"/>
    </location>
</feature>
<accession>A0A5C4LDK3</accession>
<name>A0A5C4LDK3_9HYPH</name>
<dbReference type="SUPFAM" id="SSF50249">
    <property type="entry name" value="Nucleic acid-binding proteins"/>
    <property type="match status" value="1"/>
</dbReference>
<dbReference type="GO" id="GO:0003677">
    <property type="term" value="F:DNA binding"/>
    <property type="evidence" value="ECO:0007669"/>
    <property type="project" value="UniProtKB-KW"/>
</dbReference>
<keyword evidence="4" id="KW-1185">Reference proteome</keyword>
<evidence type="ECO:0000313" key="3">
    <source>
        <dbReference type="EMBL" id="TNC11614.1"/>
    </source>
</evidence>
<reference evidence="3 4" key="1">
    <citation type="submission" date="2019-06" db="EMBL/GenBank/DDBJ databases">
        <title>Genome of Methylobacterium sp. 17Sr1-39.</title>
        <authorList>
            <person name="Seo T."/>
        </authorList>
    </citation>
    <scope>NUCLEOTIDE SEQUENCE [LARGE SCALE GENOMIC DNA]</scope>
    <source>
        <strain evidence="3 4">17Sr1-39</strain>
    </source>
</reference>
<dbReference type="InterPro" id="IPR012340">
    <property type="entry name" value="NA-bd_OB-fold"/>
</dbReference>